<proteinExistence type="predicted"/>
<evidence type="ECO:0000313" key="1">
    <source>
        <dbReference type="EMBL" id="KCW73589.1"/>
    </source>
</evidence>
<dbReference type="Gene3D" id="3.40.140.10">
    <property type="entry name" value="Cytidine Deaminase, domain 2"/>
    <property type="match status" value="1"/>
</dbReference>
<organism evidence="1">
    <name type="scientific">Eucalyptus grandis</name>
    <name type="common">Flooded gum</name>
    <dbReference type="NCBI Taxonomy" id="71139"/>
    <lineage>
        <taxon>Eukaryota</taxon>
        <taxon>Viridiplantae</taxon>
        <taxon>Streptophyta</taxon>
        <taxon>Embryophyta</taxon>
        <taxon>Tracheophyta</taxon>
        <taxon>Spermatophyta</taxon>
        <taxon>Magnoliopsida</taxon>
        <taxon>eudicotyledons</taxon>
        <taxon>Gunneridae</taxon>
        <taxon>Pentapetalae</taxon>
        <taxon>rosids</taxon>
        <taxon>malvids</taxon>
        <taxon>Myrtales</taxon>
        <taxon>Myrtaceae</taxon>
        <taxon>Myrtoideae</taxon>
        <taxon>Eucalypteae</taxon>
        <taxon>Eucalyptus</taxon>
    </lineage>
</organism>
<sequence length="102" mass="10962">MEPLAIVLEWQRTGLLAAEVAEKFSVCSLYGKCEPCTMKINGGNVLDKEISFPSCINESINGNSGSKGFKCCGGIMASEAISLLRDFYEQGNSNGMNGNQPF</sequence>
<protein>
    <submittedName>
        <fullName evidence="1">Uncharacterized protein</fullName>
    </submittedName>
</protein>
<accession>A0A059C5S2</accession>
<dbReference type="InParanoid" id="A0A059C5S2"/>
<gene>
    <name evidence="1" type="ORF">EUGRSUZ_E02147</name>
</gene>
<reference evidence="1" key="1">
    <citation type="submission" date="2013-07" db="EMBL/GenBank/DDBJ databases">
        <title>The genome of Eucalyptus grandis.</title>
        <authorList>
            <person name="Schmutz J."/>
            <person name="Hayes R."/>
            <person name="Myburg A."/>
            <person name="Tuskan G."/>
            <person name="Grattapaglia D."/>
            <person name="Rokhsar D.S."/>
        </authorList>
    </citation>
    <scope>NUCLEOTIDE SEQUENCE</scope>
    <source>
        <tissue evidence="1">Leaf extractions</tissue>
    </source>
</reference>
<dbReference type="AlphaFoldDB" id="A0A059C5S2"/>
<dbReference type="EMBL" id="KK198757">
    <property type="protein sequence ID" value="KCW73589.1"/>
    <property type="molecule type" value="Genomic_DNA"/>
</dbReference>
<dbReference type="Gramene" id="KCW73589">
    <property type="protein sequence ID" value="KCW73589"/>
    <property type="gene ID" value="EUGRSUZ_E02147"/>
</dbReference>
<dbReference type="STRING" id="71139.A0A059C5S2"/>
<name>A0A059C5S2_EUCGR</name>